<dbReference type="AlphaFoldDB" id="A0A426Y095"/>
<reference evidence="1 2" key="1">
    <citation type="journal article" date="2014" name="Agronomy (Basel)">
        <title>A Draft Genome Sequence for Ensete ventricosum, the Drought-Tolerant Tree Against Hunger.</title>
        <authorList>
            <person name="Harrison J."/>
            <person name="Moore K.A."/>
            <person name="Paszkiewicz K."/>
            <person name="Jones T."/>
            <person name="Grant M."/>
            <person name="Ambacheew D."/>
            <person name="Muzemil S."/>
            <person name="Studholme D.J."/>
        </authorList>
    </citation>
    <scope>NUCLEOTIDE SEQUENCE [LARGE SCALE GENOMIC DNA]</scope>
</reference>
<gene>
    <name evidence="1" type="ORF">B296_00045918</name>
</gene>
<name>A0A426Y095_ENSVE</name>
<proteinExistence type="predicted"/>
<dbReference type="Proteomes" id="UP000287651">
    <property type="component" value="Unassembled WGS sequence"/>
</dbReference>
<protein>
    <submittedName>
        <fullName evidence="1">Uncharacterized protein</fullName>
    </submittedName>
</protein>
<accession>A0A426Y095</accession>
<organism evidence="1 2">
    <name type="scientific">Ensete ventricosum</name>
    <name type="common">Abyssinian banana</name>
    <name type="synonym">Musa ensete</name>
    <dbReference type="NCBI Taxonomy" id="4639"/>
    <lineage>
        <taxon>Eukaryota</taxon>
        <taxon>Viridiplantae</taxon>
        <taxon>Streptophyta</taxon>
        <taxon>Embryophyta</taxon>
        <taxon>Tracheophyta</taxon>
        <taxon>Spermatophyta</taxon>
        <taxon>Magnoliopsida</taxon>
        <taxon>Liliopsida</taxon>
        <taxon>Zingiberales</taxon>
        <taxon>Musaceae</taxon>
        <taxon>Ensete</taxon>
    </lineage>
</organism>
<dbReference type="EMBL" id="AMZH03016033">
    <property type="protein sequence ID" value="RRT45134.1"/>
    <property type="molecule type" value="Genomic_DNA"/>
</dbReference>
<evidence type="ECO:0000313" key="1">
    <source>
        <dbReference type="EMBL" id="RRT45134.1"/>
    </source>
</evidence>
<evidence type="ECO:0000313" key="2">
    <source>
        <dbReference type="Proteomes" id="UP000287651"/>
    </source>
</evidence>
<comment type="caution">
    <text evidence="1">The sequence shown here is derived from an EMBL/GenBank/DDBJ whole genome shotgun (WGS) entry which is preliminary data.</text>
</comment>
<sequence length="86" mass="9487">MHIVCTVCLREFPMFMAGKSASSADGWGLCLTPRSPMRYAASGSLIGLRSDWLPTHVLFLLRPTFLQCDKSLGQKLATRLSVKPSM</sequence>